<evidence type="ECO:0000313" key="3">
    <source>
        <dbReference type="Proteomes" id="UP001187192"/>
    </source>
</evidence>
<proteinExistence type="predicted"/>
<reference evidence="2" key="1">
    <citation type="submission" date="2023-07" db="EMBL/GenBank/DDBJ databases">
        <title>draft genome sequence of fig (Ficus carica).</title>
        <authorList>
            <person name="Takahashi T."/>
            <person name="Nishimura K."/>
        </authorList>
    </citation>
    <scope>NUCLEOTIDE SEQUENCE</scope>
</reference>
<keyword evidence="3" id="KW-1185">Reference proteome</keyword>
<sequence>MGVWGARRPPSGARLGRRRTSGAPGAGRLERQAPPFWRPSGRQAHFLGARRPPSGAPGAPRLAPGAPMARI</sequence>
<name>A0AA88EJK8_FICCA</name>
<protein>
    <submittedName>
        <fullName evidence="2">Uncharacterized protein</fullName>
    </submittedName>
</protein>
<feature type="compositionally biased region" description="Low complexity" evidence="1">
    <location>
        <begin position="49"/>
        <end position="71"/>
    </location>
</feature>
<dbReference type="AlphaFoldDB" id="A0AA88EJK8"/>
<accession>A0AA88EJK8</accession>
<dbReference type="Proteomes" id="UP001187192">
    <property type="component" value="Unassembled WGS sequence"/>
</dbReference>
<organism evidence="2 3">
    <name type="scientific">Ficus carica</name>
    <name type="common">Common fig</name>
    <dbReference type="NCBI Taxonomy" id="3494"/>
    <lineage>
        <taxon>Eukaryota</taxon>
        <taxon>Viridiplantae</taxon>
        <taxon>Streptophyta</taxon>
        <taxon>Embryophyta</taxon>
        <taxon>Tracheophyta</taxon>
        <taxon>Spermatophyta</taxon>
        <taxon>Magnoliopsida</taxon>
        <taxon>eudicotyledons</taxon>
        <taxon>Gunneridae</taxon>
        <taxon>Pentapetalae</taxon>
        <taxon>rosids</taxon>
        <taxon>fabids</taxon>
        <taxon>Rosales</taxon>
        <taxon>Moraceae</taxon>
        <taxon>Ficeae</taxon>
        <taxon>Ficus</taxon>
    </lineage>
</organism>
<comment type="caution">
    <text evidence="2">The sequence shown here is derived from an EMBL/GenBank/DDBJ whole genome shotgun (WGS) entry which is preliminary data.</text>
</comment>
<evidence type="ECO:0000256" key="1">
    <source>
        <dbReference type="SAM" id="MobiDB-lite"/>
    </source>
</evidence>
<dbReference type="EMBL" id="BTGU01020145">
    <property type="protein sequence ID" value="GMN75673.1"/>
    <property type="molecule type" value="Genomic_DNA"/>
</dbReference>
<feature type="region of interest" description="Disordered" evidence="1">
    <location>
        <begin position="1"/>
        <end position="71"/>
    </location>
</feature>
<evidence type="ECO:0000313" key="2">
    <source>
        <dbReference type="EMBL" id="GMN75673.1"/>
    </source>
</evidence>
<gene>
    <name evidence="2" type="ORF">TIFTF001_056259</name>
</gene>